<evidence type="ECO:0000259" key="4">
    <source>
        <dbReference type="Pfam" id="PF01965"/>
    </source>
</evidence>
<dbReference type="Pfam" id="PF01965">
    <property type="entry name" value="DJ-1_PfpI"/>
    <property type="match status" value="1"/>
</dbReference>
<name>A0A1V6Y220_PENNA</name>
<reference evidence="6" key="1">
    <citation type="journal article" date="2017" name="Nat. Microbiol.">
        <title>Global analysis of biosynthetic gene clusters reveals vast potential of secondary metabolite production in Penicillium species.</title>
        <authorList>
            <person name="Nielsen J.C."/>
            <person name="Grijseels S."/>
            <person name="Prigent S."/>
            <person name="Ji B."/>
            <person name="Dainat J."/>
            <person name="Nielsen K.F."/>
            <person name="Frisvad J.C."/>
            <person name="Workman M."/>
            <person name="Nielsen J."/>
        </authorList>
    </citation>
    <scope>NUCLEOTIDE SEQUENCE [LARGE SCALE GENOMIC DNA]</scope>
    <source>
        <strain evidence="6">IBT 13039</strain>
    </source>
</reference>
<dbReference type="GO" id="GO:0019172">
    <property type="term" value="F:glyoxalase III activity"/>
    <property type="evidence" value="ECO:0007669"/>
    <property type="project" value="UniProtKB-EC"/>
</dbReference>
<evidence type="ECO:0000256" key="1">
    <source>
        <dbReference type="ARBA" id="ARBA00013134"/>
    </source>
</evidence>
<dbReference type="STRING" id="60175.A0A1V6Y220"/>
<keyword evidence="6" id="KW-1185">Reference proteome</keyword>
<protein>
    <recommendedName>
        <fullName evidence="1">D-lactate dehydratase</fullName>
        <ecNumber evidence="1">4.2.1.130</ecNumber>
    </recommendedName>
</protein>
<dbReference type="PANTHER" id="PTHR48094">
    <property type="entry name" value="PROTEIN/NUCLEIC ACID DEGLYCASE DJ-1-RELATED"/>
    <property type="match status" value="1"/>
</dbReference>
<dbReference type="InterPro" id="IPR029062">
    <property type="entry name" value="Class_I_gatase-like"/>
</dbReference>
<dbReference type="SUPFAM" id="SSF52317">
    <property type="entry name" value="Class I glutamine amidotransferase-like"/>
    <property type="match status" value="1"/>
</dbReference>
<accession>A0A1V6Y220</accession>
<dbReference type="AlphaFoldDB" id="A0A1V6Y220"/>
<organism evidence="5 6">
    <name type="scientific">Penicillium nalgiovense</name>
    <dbReference type="NCBI Taxonomy" id="60175"/>
    <lineage>
        <taxon>Eukaryota</taxon>
        <taxon>Fungi</taxon>
        <taxon>Dikarya</taxon>
        <taxon>Ascomycota</taxon>
        <taxon>Pezizomycotina</taxon>
        <taxon>Eurotiomycetes</taxon>
        <taxon>Eurotiomycetidae</taxon>
        <taxon>Eurotiales</taxon>
        <taxon>Aspergillaceae</taxon>
        <taxon>Penicillium</taxon>
    </lineage>
</organism>
<dbReference type="EC" id="4.2.1.130" evidence="1"/>
<evidence type="ECO:0000313" key="6">
    <source>
        <dbReference type="Proteomes" id="UP000191691"/>
    </source>
</evidence>
<dbReference type="EMBL" id="MOOB01000041">
    <property type="protein sequence ID" value="OQE81419.1"/>
    <property type="molecule type" value="Genomic_DNA"/>
</dbReference>
<feature type="region of interest" description="Disordered" evidence="3">
    <location>
        <begin position="234"/>
        <end position="349"/>
    </location>
</feature>
<dbReference type="GO" id="GO:0019243">
    <property type="term" value="P:methylglyoxal catabolic process to D-lactate via S-lactoyl-glutathione"/>
    <property type="evidence" value="ECO:0007669"/>
    <property type="project" value="TreeGrafter"/>
</dbReference>
<dbReference type="GO" id="GO:0005737">
    <property type="term" value="C:cytoplasm"/>
    <property type="evidence" value="ECO:0007669"/>
    <property type="project" value="TreeGrafter"/>
</dbReference>
<evidence type="ECO:0000256" key="2">
    <source>
        <dbReference type="ARBA" id="ARBA00048082"/>
    </source>
</evidence>
<dbReference type="InterPro" id="IPR050325">
    <property type="entry name" value="Prot/Nucl_acid_deglycase"/>
</dbReference>
<dbReference type="InterPro" id="IPR002818">
    <property type="entry name" value="DJ-1/PfpI"/>
</dbReference>
<proteinExistence type="predicted"/>
<comment type="catalytic activity">
    <reaction evidence="2">
        <text>methylglyoxal + H2O = (R)-lactate + H(+)</text>
        <dbReference type="Rhea" id="RHEA:27754"/>
        <dbReference type="ChEBI" id="CHEBI:15377"/>
        <dbReference type="ChEBI" id="CHEBI:15378"/>
        <dbReference type="ChEBI" id="CHEBI:16004"/>
        <dbReference type="ChEBI" id="CHEBI:17158"/>
        <dbReference type="EC" id="4.2.1.130"/>
    </reaction>
</comment>
<gene>
    <name evidence="5" type="ORF">PENNAL_c0041G02819</name>
</gene>
<feature type="compositionally biased region" description="Polar residues" evidence="3">
    <location>
        <begin position="301"/>
        <end position="315"/>
    </location>
</feature>
<comment type="caution">
    <text evidence="5">The sequence shown here is derived from an EMBL/GenBank/DDBJ whole genome shotgun (WGS) entry which is preliminary data.</text>
</comment>
<feature type="compositionally biased region" description="Basic and acidic residues" evidence="3">
    <location>
        <begin position="259"/>
        <end position="274"/>
    </location>
</feature>
<dbReference type="CDD" id="cd03141">
    <property type="entry name" value="GATase1_Hsp31_like"/>
    <property type="match status" value="1"/>
</dbReference>
<dbReference type="Gene3D" id="3.40.50.880">
    <property type="match status" value="1"/>
</dbReference>
<feature type="domain" description="DJ-1/PfpI" evidence="4">
    <location>
        <begin position="40"/>
        <end position="190"/>
    </location>
</feature>
<dbReference type="PANTHER" id="PTHR48094:SF22">
    <property type="entry name" value="DJ-1_PFPI DOMAIN-CONTAINING PROTEIN"/>
    <property type="match status" value="1"/>
</dbReference>
<evidence type="ECO:0000256" key="3">
    <source>
        <dbReference type="SAM" id="MobiDB-lite"/>
    </source>
</evidence>
<sequence>MPSKKVLIILSDAHSFPLKRTSGHDAGKVVEQPSGFFLQELAKPLHKILSAGHEVTFASPQGQEPAADPSSESLIANAGSFYERQRGNDLIERMKRENGFSSPRPFSTISDDELPTFAAVFIPGGHAPLKDLGGDAELGRILRHFHHENKPTAVICHGPYALLSTKKAGDGSFVYNGYKITSWSDAEENLMETLWGGEVEKVESTLRNEGAVMVEGVREKTGGTTLHRELVSAGNPVAASALGDRFRGDTSKPSTKASPEPRTEPRGATKEYSQRSEGGQDVPGSSGYDVPRGMGAPAGTGSISQKQEGLSSGDSMNPFVNEPGKSQKGEGETDSIKVKGSVRPDRPQV</sequence>
<feature type="compositionally biased region" description="Basic and acidic residues" evidence="3">
    <location>
        <begin position="325"/>
        <end position="349"/>
    </location>
</feature>
<dbReference type="Proteomes" id="UP000191691">
    <property type="component" value="Unassembled WGS sequence"/>
</dbReference>
<dbReference type="OMA" id="YRMTVIS"/>
<evidence type="ECO:0000313" key="5">
    <source>
        <dbReference type="EMBL" id="OQE81419.1"/>
    </source>
</evidence>